<reference evidence="3" key="1">
    <citation type="submission" date="2010-05" db="EMBL/GenBank/DDBJ databases">
        <title>Complete sequence of Methylotenera sp. 301.</title>
        <authorList>
            <person name="Lucas S."/>
            <person name="Copeland A."/>
            <person name="Lapidus A."/>
            <person name="Cheng J.-F."/>
            <person name="Bruce D."/>
            <person name="Goodwin L."/>
            <person name="Pitluck S."/>
            <person name="Clum A."/>
            <person name="Land M."/>
            <person name="Hauser L."/>
            <person name="Kyrpides N."/>
            <person name="Ivanova N."/>
            <person name="Chistoservova L."/>
            <person name="Kalyuzhnaya M."/>
            <person name="Woyke T."/>
        </authorList>
    </citation>
    <scope>NUCLEOTIDE SEQUENCE [LARGE SCALE GENOMIC DNA]</scope>
    <source>
        <strain evidence="3">301</strain>
    </source>
</reference>
<dbReference type="Proteomes" id="UP000000383">
    <property type="component" value="Chromosome"/>
</dbReference>
<dbReference type="EMBL" id="CP002056">
    <property type="protein sequence ID" value="ADI28523.1"/>
    <property type="molecule type" value="Genomic_DNA"/>
</dbReference>
<sequence precursor="true">MAIKQEYALTRAEFDEALVRLRLNVSEVAKETGIPRSYCSEFRNGDRQLRPEQLAKLKDYFESKGLVFEDNSQELTKPESSPPVTDLTKPEGIQHTLLAVRHLSIDQSLNTEQINSILEKIAANDRDAQGLLNEKAERGLLSDWSEQTDSYLKQVFGLFAANYVLMRHLQGRPLVVLEKPIEDNEIDTVATLFANLFHKENGDLVKEEQKPDTTPSGEEDAS</sequence>
<dbReference type="GO" id="GO:0003677">
    <property type="term" value="F:DNA binding"/>
    <property type="evidence" value="ECO:0007669"/>
    <property type="project" value="InterPro"/>
</dbReference>
<dbReference type="SUPFAM" id="SSF47413">
    <property type="entry name" value="lambda repressor-like DNA-binding domains"/>
    <property type="match status" value="1"/>
</dbReference>
<dbReference type="Gene3D" id="1.10.260.40">
    <property type="entry name" value="lambda repressor-like DNA-binding domains"/>
    <property type="match status" value="1"/>
</dbReference>
<dbReference type="OrthoDB" id="8903599at2"/>
<feature type="region of interest" description="Disordered" evidence="1">
    <location>
        <begin position="203"/>
        <end position="222"/>
    </location>
</feature>
<proteinExistence type="predicted"/>
<gene>
    <name evidence="2" type="ordered locus">M301_0135</name>
</gene>
<evidence type="ECO:0000313" key="2">
    <source>
        <dbReference type="EMBL" id="ADI28523.1"/>
    </source>
</evidence>
<dbReference type="HOGENOM" id="CLU_1244134_0_0_4"/>
<keyword evidence="3" id="KW-1185">Reference proteome</keyword>
<evidence type="ECO:0000313" key="3">
    <source>
        <dbReference type="Proteomes" id="UP000000383"/>
    </source>
</evidence>
<dbReference type="InterPro" id="IPR001387">
    <property type="entry name" value="Cro/C1-type_HTH"/>
</dbReference>
<organism evidence="2 3">
    <name type="scientific">Methylotenera versatilis (strain 301)</name>
    <dbReference type="NCBI Taxonomy" id="666681"/>
    <lineage>
        <taxon>Bacteria</taxon>
        <taxon>Pseudomonadati</taxon>
        <taxon>Pseudomonadota</taxon>
        <taxon>Betaproteobacteria</taxon>
        <taxon>Nitrosomonadales</taxon>
        <taxon>Methylophilaceae</taxon>
        <taxon>Methylotenera</taxon>
    </lineage>
</organism>
<evidence type="ECO:0000256" key="1">
    <source>
        <dbReference type="SAM" id="MobiDB-lite"/>
    </source>
</evidence>
<dbReference type="AlphaFoldDB" id="D7DKD8"/>
<dbReference type="RefSeq" id="WP_013146840.1">
    <property type="nucleotide sequence ID" value="NC_014207.1"/>
</dbReference>
<dbReference type="CDD" id="cd00093">
    <property type="entry name" value="HTH_XRE"/>
    <property type="match status" value="1"/>
</dbReference>
<name>D7DKD8_METV0</name>
<accession>D7DKD8</accession>
<reference evidence="2 3" key="2">
    <citation type="journal article" date="2011" name="J. Bacteriol.">
        <title>Genomes of three methylotrophs from a single niche uncover genetic and metabolic divergence of Methylophilaceae.</title>
        <authorList>
            <person name="Lapidus A."/>
            <person name="Clum A."/>
            <person name="Labutti K."/>
            <person name="Kaluzhnaya M.G."/>
            <person name="Lim S."/>
            <person name="Beck D.A."/>
            <person name="Glavina Del Rio T."/>
            <person name="Nolan M."/>
            <person name="Mavromatis K."/>
            <person name="Huntemann M."/>
            <person name="Lucas S."/>
            <person name="Lidstrom M.E."/>
            <person name="Ivanova N."/>
            <person name="Chistoserdova L."/>
        </authorList>
    </citation>
    <scope>NUCLEOTIDE SEQUENCE [LARGE SCALE GENOMIC DNA]</scope>
    <source>
        <strain evidence="2 3">301</strain>
    </source>
</reference>
<dbReference type="KEGG" id="meh:M301_0135"/>
<dbReference type="InterPro" id="IPR010982">
    <property type="entry name" value="Lambda_DNA-bd_dom_sf"/>
</dbReference>
<dbReference type="STRING" id="666681.M301_0135"/>
<protein>
    <submittedName>
        <fullName evidence="2">Uncharacterized protein</fullName>
    </submittedName>
</protein>